<sequence length="357" mass="40302">MSSVSASKANVTKAITAWEAIKGKIPASLFQPVDAQAIGSLRGLEAYQGTVQRYLTQGEAQVVLQDLDPDECNYSQLVEALKRRYDRPYKTRATLHRQLQQLPVARNIGQDLRNTWFRISGILHGLRKYEDFRTVLPLLDLVKSKFPSEIQLIHLVVHAKEITTSFFVVSLRQFADSQGEIVPTTITIVIVHHVAIVIVHHVVTPRVVRPDNIDKHAARHEVAGLHHTLASNTSRLYSFSFSTNVVVLQTRYLQQNQALEYEDEADLVLLHTAPSNNIFASQNTFMSLMLVKGKEYNSASVQSKTSSSFPTPQHRSFIAAGVADRLVKRAQTNTSCPYRVWWSTHHESIWYRATYTG</sequence>
<dbReference type="InterPro" id="IPR005312">
    <property type="entry name" value="DUF1759"/>
</dbReference>
<dbReference type="WBParaSite" id="HPLM_0000161501-mRNA-1">
    <property type="protein sequence ID" value="HPLM_0000161501-mRNA-1"/>
    <property type="gene ID" value="HPLM_0000161501"/>
</dbReference>
<proteinExistence type="predicted"/>
<evidence type="ECO:0000313" key="1">
    <source>
        <dbReference type="WBParaSite" id="HPLM_0000161501-mRNA-1"/>
    </source>
</evidence>
<protein>
    <submittedName>
        <fullName evidence="1">Retrovirus-related Pol polyprotein from transposon TNT 1-94</fullName>
    </submittedName>
</protein>
<reference evidence="1" key="1">
    <citation type="submission" date="2017-02" db="UniProtKB">
        <authorList>
            <consortium name="WormBaseParasite"/>
        </authorList>
    </citation>
    <scope>IDENTIFICATION</scope>
</reference>
<accession>A0A0N4VWE5</accession>
<name>A0A0N4VWE5_HAEPC</name>
<dbReference type="Pfam" id="PF03564">
    <property type="entry name" value="DUF1759"/>
    <property type="match status" value="1"/>
</dbReference>
<organism evidence="1">
    <name type="scientific">Haemonchus placei</name>
    <name type="common">Barber's pole worm</name>
    <dbReference type="NCBI Taxonomy" id="6290"/>
    <lineage>
        <taxon>Eukaryota</taxon>
        <taxon>Metazoa</taxon>
        <taxon>Ecdysozoa</taxon>
        <taxon>Nematoda</taxon>
        <taxon>Chromadorea</taxon>
        <taxon>Rhabditida</taxon>
        <taxon>Rhabditina</taxon>
        <taxon>Rhabditomorpha</taxon>
        <taxon>Strongyloidea</taxon>
        <taxon>Trichostrongylidae</taxon>
        <taxon>Haemonchus</taxon>
    </lineage>
</organism>
<dbReference type="AlphaFoldDB" id="A0A0N4VWE5"/>